<reference evidence="1" key="1">
    <citation type="submission" date="2021-02" db="EMBL/GenBank/DDBJ databases">
        <authorList>
            <person name="Nowell W R."/>
        </authorList>
    </citation>
    <scope>NUCLEOTIDE SEQUENCE</scope>
</reference>
<gene>
    <name evidence="2" type="ORF">BYL167_LOCUS40124</name>
    <name evidence="5" type="ORF">GIL414_LOCUS56755</name>
    <name evidence="1" type="ORF">MBJ925_LOCUS38643</name>
    <name evidence="3" type="ORF">SMN809_LOCUS42755</name>
    <name evidence="4" type="ORF">SMN809_LOCUS46874</name>
</gene>
<organism evidence="1 6">
    <name type="scientific">Rotaria magnacalcarata</name>
    <dbReference type="NCBI Taxonomy" id="392030"/>
    <lineage>
        <taxon>Eukaryota</taxon>
        <taxon>Metazoa</taxon>
        <taxon>Spiralia</taxon>
        <taxon>Gnathifera</taxon>
        <taxon>Rotifera</taxon>
        <taxon>Eurotatoria</taxon>
        <taxon>Bdelloidea</taxon>
        <taxon>Philodinida</taxon>
        <taxon>Philodinidae</taxon>
        <taxon>Rotaria</taxon>
    </lineage>
</organism>
<evidence type="ECO:0000313" key="1">
    <source>
        <dbReference type="EMBL" id="CAF2261391.1"/>
    </source>
</evidence>
<sequence>MLRDMLTVNELTNWNVKAPIEAKYRA</sequence>
<dbReference type="EMBL" id="CAJOBI010146891">
    <property type="protein sequence ID" value="CAF4793800.1"/>
    <property type="molecule type" value="Genomic_DNA"/>
</dbReference>
<dbReference type="EMBL" id="CAJOBI010124199">
    <property type="protein sequence ID" value="CAF4693281.1"/>
    <property type="molecule type" value="Genomic_DNA"/>
</dbReference>
<dbReference type="AlphaFoldDB" id="A0A817AB63"/>
<name>A0A817AB63_9BILA</name>
<dbReference type="EMBL" id="CAJNRE010021671">
    <property type="protein sequence ID" value="CAF2261391.1"/>
    <property type="molecule type" value="Genomic_DNA"/>
</dbReference>
<dbReference type="Proteomes" id="UP000681967">
    <property type="component" value="Unassembled WGS sequence"/>
</dbReference>
<evidence type="ECO:0000313" key="4">
    <source>
        <dbReference type="EMBL" id="CAF4793800.1"/>
    </source>
</evidence>
<feature type="non-terminal residue" evidence="1">
    <location>
        <position position="26"/>
    </location>
</feature>
<dbReference type="Proteomes" id="UP000676336">
    <property type="component" value="Unassembled WGS sequence"/>
</dbReference>
<evidence type="ECO:0000313" key="3">
    <source>
        <dbReference type="EMBL" id="CAF4693281.1"/>
    </source>
</evidence>
<comment type="caution">
    <text evidence="1">The sequence shown here is derived from an EMBL/GenBank/DDBJ whole genome shotgun (WGS) entry which is preliminary data.</text>
</comment>
<accession>A0A817AB63</accession>
<dbReference type="EMBL" id="CAJOBJ010204606">
    <property type="protein sequence ID" value="CAF4993135.1"/>
    <property type="molecule type" value="Genomic_DNA"/>
</dbReference>
<evidence type="ECO:0000313" key="6">
    <source>
        <dbReference type="Proteomes" id="UP000663824"/>
    </source>
</evidence>
<evidence type="ECO:0000313" key="2">
    <source>
        <dbReference type="EMBL" id="CAF4600925.1"/>
    </source>
</evidence>
<proteinExistence type="predicted"/>
<dbReference type="Proteomes" id="UP000681720">
    <property type="component" value="Unassembled WGS sequence"/>
</dbReference>
<protein>
    <submittedName>
        <fullName evidence="1">Uncharacterized protein</fullName>
    </submittedName>
</protein>
<dbReference type="EMBL" id="CAJOBH010098490">
    <property type="protein sequence ID" value="CAF4600925.1"/>
    <property type="molecule type" value="Genomic_DNA"/>
</dbReference>
<dbReference type="Proteomes" id="UP000663824">
    <property type="component" value="Unassembled WGS sequence"/>
</dbReference>
<evidence type="ECO:0000313" key="5">
    <source>
        <dbReference type="EMBL" id="CAF4993135.1"/>
    </source>
</evidence>